<dbReference type="EMBL" id="DQ092492">
    <property type="protein sequence ID" value="AAZ72727.1"/>
    <property type="molecule type" value="mRNA"/>
</dbReference>
<gene>
    <name evidence="2" type="primary">nad6</name>
</gene>
<accession>Q3SAT9</accession>
<keyword evidence="1" id="KW-0679">Respiratory chain</keyword>
<geneLocation type="mitochondrion" evidence="2"/>
<protein>
    <recommendedName>
        <fullName evidence="1">NADH-ubiquinone oxidoreductase chain 6</fullName>
        <ecNumber evidence="1">7.1.1.2</ecNumber>
    </recommendedName>
</protein>
<sequence>MLLSFIFFSLLLYITVTPNAIHALLALILLFINFSFLLFLTDSAFLGFAYILVYIGAICVLFLYIILLLHLRSYTLMQRQNSILLLSLIFIFLISMTFLFSDTNLEIVSFSNYLLNDLELFTSYLFKTHQHYMFLSIFLLLLALFLSVFLSTKFVGYNKTTAIIL</sequence>
<dbReference type="PANTHER" id="PTHR33269:SF17">
    <property type="entry name" value="NADH-UBIQUINONE OXIDOREDUCTASE CHAIN 6"/>
    <property type="match status" value="1"/>
</dbReference>
<keyword evidence="1" id="KW-0812">Transmembrane</keyword>
<name>Q3SAT9_PHYPO</name>
<feature type="transmembrane region" description="Helical" evidence="1">
    <location>
        <begin position="131"/>
        <end position="150"/>
    </location>
</feature>
<feature type="transmembrane region" description="Helical" evidence="1">
    <location>
        <begin position="83"/>
        <end position="101"/>
    </location>
</feature>
<reference evidence="2" key="1">
    <citation type="journal article" date="2005" name="Nucleic Acids Res.">
        <title>Discovery of new genes and deletion editing in Physarum mitochondria enabled by a novel algorithm for finding edited mRNAs.</title>
        <authorList>
            <person name="Gott J.M."/>
            <person name="Parimi N."/>
            <person name="Bundschuh R."/>
        </authorList>
    </citation>
    <scope>NUCLEOTIDE SEQUENCE</scope>
</reference>
<comment type="similarity">
    <text evidence="1">Belongs to the complex I subunit 6 family.</text>
</comment>
<keyword evidence="1" id="KW-0830">Ubiquinone</keyword>
<keyword evidence="1" id="KW-0249">Electron transport</keyword>
<keyword evidence="1" id="KW-0813">Transport</keyword>
<keyword evidence="1" id="KW-0520">NAD</keyword>
<dbReference type="EC" id="7.1.1.2" evidence="1"/>
<dbReference type="Gene3D" id="1.20.120.1200">
    <property type="entry name" value="NADH-ubiquinone/plastoquinone oxidoreductase chain 6, subunit NuoJ"/>
    <property type="match status" value="1"/>
</dbReference>
<dbReference type="InterPro" id="IPR042106">
    <property type="entry name" value="Nuo/plastoQ_OxRdtase_6_NuoJ"/>
</dbReference>
<dbReference type="AlphaFoldDB" id="Q3SAT9"/>
<dbReference type="GO" id="GO:0031966">
    <property type="term" value="C:mitochondrial membrane"/>
    <property type="evidence" value="ECO:0007669"/>
    <property type="project" value="UniProtKB-SubCell"/>
</dbReference>
<dbReference type="PANTHER" id="PTHR33269">
    <property type="entry name" value="NADH-UBIQUINONE OXIDOREDUCTASE CHAIN 6"/>
    <property type="match status" value="1"/>
</dbReference>
<keyword evidence="1" id="KW-1133">Transmembrane helix</keyword>
<keyword evidence="1" id="KW-0472">Membrane</keyword>
<organism evidence="2">
    <name type="scientific">Physarum polycephalum</name>
    <name type="common">Many-headed slime mold</name>
    <name type="synonym">Badhamia polycephala</name>
    <dbReference type="NCBI Taxonomy" id="5791"/>
    <lineage>
        <taxon>Eukaryota</taxon>
        <taxon>Amoebozoa</taxon>
        <taxon>Evosea</taxon>
        <taxon>Eumycetozoa</taxon>
        <taxon>Myxogastria</taxon>
        <taxon>Myxogastromycetidae</taxon>
        <taxon>Physariida</taxon>
        <taxon>Physaraceae</taxon>
        <taxon>Physarum</taxon>
    </lineage>
</organism>
<feature type="transmembrane region" description="Helical" evidence="1">
    <location>
        <begin position="47"/>
        <end position="71"/>
    </location>
</feature>
<comment type="subcellular location">
    <subcellularLocation>
        <location evidence="1">Mitochondrion membrane</location>
        <topology evidence="1">Multi-pass membrane protein</topology>
    </subcellularLocation>
</comment>
<dbReference type="Pfam" id="PF00499">
    <property type="entry name" value="Oxidored_q3"/>
    <property type="match status" value="1"/>
</dbReference>
<dbReference type="InterPro" id="IPR001457">
    <property type="entry name" value="NADH_UbQ/plastoQ_OxRdtase_su6"/>
</dbReference>
<keyword evidence="1" id="KW-1278">Translocase</keyword>
<keyword evidence="1 2" id="KW-0496">Mitochondrion</keyword>
<evidence type="ECO:0000256" key="1">
    <source>
        <dbReference type="RuleBase" id="RU004430"/>
    </source>
</evidence>
<comment type="function">
    <text evidence="1">Core subunit of the mitochondrial membrane respiratory chain NADH dehydrogenase (Complex I) which catalyzes electron transfer from NADH through the respiratory chain, using ubiquinone as an electron acceptor. Essential for the catalytic activity and assembly of complex I.</text>
</comment>
<evidence type="ECO:0000313" key="2">
    <source>
        <dbReference type="EMBL" id="AAZ72727.1"/>
    </source>
</evidence>
<comment type="catalytic activity">
    <reaction evidence="1">
        <text>a ubiquinone + NADH + 5 H(+)(in) = a ubiquinol + NAD(+) + 4 H(+)(out)</text>
        <dbReference type="Rhea" id="RHEA:29091"/>
        <dbReference type="Rhea" id="RHEA-COMP:9565"/>
        <dbReference type="Rhea" id="RHEA-COMP:9566"/>
        <dbReference type="ChEBI" id="CHEBI:15378"/>
        <dbReference type="ChEBI" id="CHEBI:16389"/>
        <dbReference type="ChEBI" id="CHEBI:17976"/>
        <dbReference type="ChEBI" id="CHEBI:57540"/>
        <dbReference type="ChEBI" id="CHEBI:57945"/>
        <dbReference type="EC" id="7.1.1.2"/>
    </reaction>
</comment>
<dbReference type="GO" id="GO:0008137">
    <property type="term" value="F:NADH dehydrogenase (ubiquinone) activity"/>
    <property type="evidence" value="ECO:0007669"/>
    <property type="project" value="UniProtKB-UniRule"/>
</dbReference>
<proteinExistence type="evidence at transcript level"/>